<dbReference type="EMBL" id="DSYK01000140">
    <property type="protein sequence ID" value="HGS20765.1"/>
    <property type="molecule type" value="Genomic_DNA"/>
</dbReference>
<accession>A0A7C4PKI3</accession>
<name>A0A7C4PKI3_9CHLR</name>
<evidence type="ECO:0008006" key="2">
    <source>
        <dbReference type="Google" id="ProtNLM"/>
    </source>
</evidence>
<sequence length="103" mass="11855">MAQAPFMKAPEPEQKYEVGDVVEVFCDHEKGGQRTRGWLKGIVVQVDPKMVAVQFRSNVFLTDGWMVPDHILWFPVNSSHIRFPEKRTTRSVPQGELNSQKEE</sequence>
<organism evidence="1">
    <name type="scientific">Anaerolinea thermolimosa</name>
    <dbReference type="NCBI Taxonomy" id="229919"/>
    <lineage>
        <taxon>Bacteria</taxon>
        <taxon>Bacillati</taxon>
        <taxon>Chloroflexota</taxon>
        <taxon>Anaerolineae</taxon>
        <taxon>Anaerolineales</taxon>
        <taxon>Anaerolineaceae</taxon>
        <taxon>Anaerolinea</taxon>
    </lineage>
</organism>
<reference evidence="1" key="1">
    <citation type="journal article" date="2020" name="mSystems">
        <title>Genome- and Community-Level Interaction Insights into Carbon Utilization and Element Cycling Functions of Hydrothermarchaeota in Hydrothermal Sediment.</title>
        <authorList>
            <person name="Zhou Z."/>
            <person name="Liu Y."/>
            <person name="Xu W."/>
            <person name="Pan J."/>
            <person name="Luo Z.H."/>
            <person name="Li M."/>
        </authorList>
    </citation>
    <scope>NUCLEOTIDE SEQUENCE [LARGE SCALE GENOMIC DNA]</scope>
    <source>
        <strain evidence="1">SpSt-573</strain>
    </source>
</reference>
<comment type="caution">
    <text evidence="1">The sequence shown here is derived from an EMBL/GenBank/DDBJ whole genome shotgun (WGS) entry which is preliminary data.</text>
</comment>
<dbReference type="AlphaFoldDB" id="A0A7C4PKI3"/>
<evidence type="ECO:0000313" key="1">
    <source>
        <dbReference type="EMBL" id="HGS20765.1"/>
    </source>
</evidence>
<protein>
    <recommendedName>
        <fullName evidence="2">KOW domain-containing protein</fullName>
    </recommendedName>
</protein>
<gene>
    <name evidence="1" type="ORF">ENT37_02720</name>
</gene>
<proteinExistence type="predicted"/>